<keyword evidence="12" id="KW-0865">Zymogen</keyword>
<evidence type="ECO:0000256" key="13">
    <source>
        <dbReference type="SAM" id="Phobius"/>
    </source>
</evidence>
<evidence type="ECO:0000256" key="8">
    <source>
        <dbReference type="ARBA" id="ARBA00023209"/>
    </source>
</evidence>
<comment type="similarity">
    <text evidence="12">Belongs to the phosphatidylserine decarboxylase family. PSD-B subfamily. Eukaryotic type I sub-subfamily.</text>
</comment>
<dbReference type="EMBL" id="FXLY01000004">
    <property type="protein sequence ID" value="SMN19815.1"/>
    <property type="molecule type" value="Genomic_DNA"/>
</dbReference>
<evidence type="ECO:0000313" key="15">
    <source>
        <dbReference type="Proteomes" id="UP000196158"/>
    </source>
</evidence>
<proteinExistence type="inferred from homology"/>
<evidence type="ECO:0000256" key="7">
    <source>
        <dbReference type="ARBA" id="ARBA00023136"/>
    </source>
</evidence>
<keyword evidence="4 12" id="KW-0210">Decarboxylase</keyword>
<evidence type="ECO:0000256" key="3">
    <source>
        <dbReference type="ARBA" id="ARBA00022692"/>
    </source>
</evidence>
<keyword evidence="11 12" id="KW-0670">Pyruvate</keyword>
<dbReference type="InterPro" id="IPR033177">
    <property type="entry name" value="PSD-B"/>
</dbReference>
<accession>A0A1X7R2F5</accession>
<comment type="pathway">
    <text evidence="1">Lipid metabolism.</text>
</comment>
<feature type="topological domain" description="Mitochondrial intermembrane" evidence="12">
    <location>
        <begin position="103"/>
        <end position="529"/>
    </location>
</feature>
<keyword evidence="15" id="KW-1185">Reference proteome</keyword>
<feature type="transmembrane region" description="Helical" evidence="13">
    <location>
        <begin position="83"/>
        <end position="100"/>
    </location>
</feature>
<comment type="cofactor">
    <cofactor evidence="12">
        <name>pyruvate</name>
        <dbReference type="ChEBI" id="CHEBI:15361"/>
    </cofactor>
    <text evidence="12">Binds 1 pyruvoyl group covalently per subunit.</text>
</comment>
<evidence type="ECO:0000256" key="4">
    <source>
        <dbReference type="ARBA" id="ARBA00022793"/>
    </source>
</evidence>
<feature type="active site" description="Schiff-base intermediate with substrate; via pyruvic acid; for decarboxylase activity" evidence="12">
    <location>
        <position position="497"/>
    </location>
</feature>
<comment type="PTM">
    <text evidence="12">Is synthesized initially as an inactive proenzyme. Formation of the active enzyme involves a self-maturation process in which the active site pyruvoyl group is generated from an internal serine residue via an autocatalytic post-translational modification. Two non-identical subunits are generated from the proenzyme in this reaction, and the pyruvate is formed at the N-terminus of the alpha chain, which is derived from the carboxyl end of the proenzyme. The autoendoproteolytic cleavage occurs by a canonical serine protease mechanism, in which the side chain hydroxyl group of the serine supplies its oxygen atom to form the C-terminus of the beta chain, while the remainder of the serine residue undergoes an oxidative deamination to produce ammonia and the pyruvoyl prosthetic group on the alpha chain. During this reaction, the Ser that is part of the protease active site of the proenzyme becomes the pyruvoyl prosthetic group, which constitutes an essential element of the active site of the mature decarboxylase.</text>
</comment>
<feature type="active site" description="Charge relay system; for autoendoproteolytic cleavage activity" evidence="12">
    <location>
        <position position="230"/>
    </location>
</feature>
<comment type="subunit">
    <text evidence="12">Heterodimer of a large membrane-associated beta subunit and a small pyruvoyl-containing alpha subunit.</text>
</comment>
<protein>
    <recommendedName>
        <fullName evidence="12">Phosphatidylserine decarboxylase proenzyme 1, mitochondrial</fullName>
        <ecNumber evidence="12">4.1.1.65</ecNumber>
    </recommendedName>
    <component>
        <recommendedName>
            <fullName evidence="12">Phosphatidylserine decarboxylase 1 beta chain</fullName>
        </recommendedName>
    </component>
    <component>
        <recommendedName>
            <fullName evidence="12">Phosphatidylserine decarboxylase 1 alpha chain</fullName>
        </recommendedName>
    </component>
</protein>
<dbReference type="InterPro" id="IPR033661">
    <property type="entry name" value="PSD_type1_euk"/>
</dbReference>
<sequence length="529" mass="59939">MLKIVPMRSALKQGHTMLKGRIAMVSGISTPMHLRNRTAVLFNRRFSRHFSRNELRKSTPSDIVKKAKNAVSTKSDKRLSMKWALLTGVTLVIGTMIIASRNDRSGKLDVDDDDENDEKKLKNRYSSRGHFATYKGIKIFNNNWMFFCYSTLPLNAMSRLWGQVNSLTLPMWLRPIGFNFYTSLFGVNLDEMEDPNLYHYANLSEFFYRTIRPETRPIAEGEGVIASPSDGQVLQIGIINSDTGEIEQVKGLTYSIKEFLGTHDHPMMSKSESNLTLKQNTHDGKLAKLLKLNESIDNIDANASKNIETRIPDDAPVIKFKDEGDTAVVKGKDISTSKKVKLLNELALNIPRYRSFKTDPSQNIQLYFAVIYLSPGDYHHYHAPVDWVCKQRRHFPGDLYSVAPYFQKNMPNLFVLNERVALLGYWRYGFFSMTPVGATNVGSIKLNFDEKLVTNVKRRPHVEPHTCYEATYKNASSLLGGMPLEKGEEMGGFKLGSTVVLCFEAPSDFKFNVKVGDKVKMGQNLGETK</sequence>
<gene>
    <name evidence="12" type="primary">PSD1</name>
    <name evidence="14" type="ORF">KASA_0O04037G</name>
</gene>
<evidence type="ECO:0000313" key="14">
    <source>
        <dbReference type="EMBL" id="SMN19815.1"/>
    </source>
</evidence>
<dbReference type="HAMAP" id="MF_03208">
    <property type="entry name" value="PS_decarb_PSD_B_type1_euk"/>
    <property type="match status" value="1"/>
</dbReference>
<comment type="catalytic activity">
    <reaction evidence="12">
        <text>a 1,2-diacyl-sn-glycero-3-phospho-L-serine + H(+) = a 1,2-diacyl-sn-glycero-3-phosphoethanolamine + CO2</text>
        <dbReference type="Rhea" id="RHEA:20828"/>
        <dbReference type="ChEBI" id="CHEBI:15378"/>
        <dbReference type="ChEBI" id="CHEBI:16526"/>
        <dbReference type="ChEBI" id="CHEBI:57262"/>
        <dbReference type="ChEBI" id="CHEBI:64612"/>
        <dbReference type="EC" id="4.1.1.65"/>
    </reaction>
</comment>
<dbReference type="UniPathway" id="UPA00558">
    <property type="reaction ID" value="UER00616"/>
</dbReference>
<reference evidence="14 15" key="1">
    <citation type="submission" date="2017-04" db="EMBL/GenBank/DDBJ databases">
        <authorList>
            <person name="Afonso C.L."/>
            <person name="Miller P.J."/>
            <person name="Scott M.A."/>
            <person name="Spackman E."/>
            <person name="Goraichik I."/>
            <person name="Dimitrov K.M."/>
            <person name="Suarez D.L."/>
            <person name="Swayne D.E."/>
        </authorList>
    </citation>
    <scope>NUCLEOTIDE SEQUENCE [LARGE SCALE GENOMIC DNA]</scope>
</reference>
<feature type="site" description="Cleavage (non-hydrolytic); by autocatalysis" evidence="12">
    <location>
        <begin position="496"/>
        <end position="497"/>
    </location>
</feature>
<dbReference type="PANTHER" id="PTHR10067:SF6">
    <property type="entry name" value="PHOSPHATIDYLSERINE DECARBOXYLASE PROENZYME, MITOCHONDRIAL"/>
    <property type="match status" value="1"/>
</dbReference>
<keyword evidence="6 12" id="KW-0443">Lipid metabolism</keyword>
<keyword evidence="8 12" id="KW-0594">Phospholipid biosynthesis</keyword>
<keyword evidence="9 12" id="KW-0456">Lyase</keyword>
<dbReference type="GO" id="GO:0016540">
    <property type="term" value="P:protein autoprocessing"/>
    <property type="evidence" value="ECO:0007669"/>
    <property type="project" value="UniProtKB-UniRule"/>
</dbReference>
<keyword evidence="3 12" id="KW-0812">Transmembrane</keyword>
<comment type="pathway">
    <text evidence="12">Phospholipid metabolism; phosphatidylethanolamine biosynthesis; phosphatidylethanolamine from CDP-diacylglycerol: step 2/2.</text>
</comment>
<dbReference type="EC" id="4.1.1.65" evidence="12"/>
<dbReference type="InterPro" id="IPR003817">
    <property type="entry name" value="PS_Dcarbxylase"/>
</dbReference>
<evidence type="ECO:0000256" key="9">
    <source>
        <dbReference type="ARBA" id="ARBA00023239"/>
    </source>
</evidence>
<evidence type="ECO:0000256" key="5">
    <source>
        <dbReference type="ARBA" id="ARBA00022989"/>
    </source>
</evidence>
<keyword evidence="7 12" id="KW-0472">Membrane</keyword>
<keyword evidence="2 12" id="KW-0444">Lipid biosynthesis</keyword>
<keyword evidence="5 12" id="KW-1133">Transmembrane helix</keyword>
<feature type="active site" description="Charge relay system; for autoendoproteolytic cleavage activity" evidence="12">
    <location>
        <position position="382"/>
    </location>
</feature>
<feature type="chain" id="PRO_5023536790" description="Phosphatidylserine decarboxylase 1 beta chain" evidence="12">
    <location>
        <begin position="1"/>
        <end position="496"/>
    </location>
</feature>
<dbReference type="GO" id="GO:0004609">
    <property type="term" value="F:phosphatidylserine decarboxylase activity"/>
    <property type="evidence" value="ECO:0007669"/>
    <property type="project" value="UniProtKB-UniRule"/>
</dbReference>
<feature type="chain" id="PRO_5023536789" description="Phosphatidylserine decarboxylase 1 alpha chain" evidence="12">
    <location>
        <begin position="497"/>
        <end position="529"/>
    </location>
</feature>
<evidence type="ECO:0000256" key="11">
    <source>
        <dbReference type="ARBA" id="ARBA00023317"/>
    </source>
</evidence>
<keyword evidence="12" id="KW-0999">Mitochondrion inner membrane</keyword>
<dbReference type="OrthoDB" id="4330at2759"/>
<dbReference type="NCBIfam" id="TIGR00163">
    <property type="entry name" value="PS_decarb"/>
    <property type="match status" value="1"/>
</dbReference>
<dbReference type="GO" id="GO:0006646">
    <property type="term" value="P:phosphatidylethanolamine biosynthetic process"/>
    <property type="evidence" value="ECO:0007669"/>
    <property type="project" value="UniProtKB-UniRule"/>
</dbReference>
<dbReference type="PANTHER" id="PTHR10067">
    <property type="entry name" value="PHOSPHATIDYLSERINE DECARBOXYLASE"/>
    <property type="match status" value="1"/>
</dbReference>
<comment type="function">
    <text evidence="12">Catalyzes the formation of phosphatidylethanolamine (PtdEtn) from phosphatidylserine (PtdSer). Plays a central role in phospholipid metabolism and in the interorganelle trafficking of phosphatidylserine.</text>
</comment>
<evidence type="ECO:0000256" key="10">
    <source>
        <dbReference type="ARBA" id="ARBA00023264"/>
    </source>
</evidence>
<dbReference type="AlphaFoldDB" id="A0A1X7R2F5"/>
<feature type="active site" description="Charge relay system; for autoendoproteolytic cleavage activity" evidence="12">
    <location>
        <position position="497"/>
    </location>
</feature>
<keyword evidence="12" id="KW-0496">Mitochondrion</keyword>
<evidence type="ECO:0000256" key="12">
    <source>
        <dbReference type="HAMAP-Rule" id="MF_03208"/>
    </source>
</evidence>
<evidence type="ECO:0000256" key="6">
    <source>
        <dbReference type="ARBA" id="ARBA00023098"/>
    </source>
</evidence>
<dbReference type="GO" id="GO:0005743">
    <property type="term" value="C:mitochondrial inner membrane"/>
    <property type="evidence" value="ECO:0007669"/>
    <property type="project" value="UniProtKB-SubCell"/>
</dbReference>
<name>A0A1X7R2F5_9SACH</name>
<dbReference type="STRING" id="1789683.A0A1X7R2F5"/>
<feature type="topological domain" description="Mitochondrial matrix" evidence="12">
    <location>
        <begin position="1"/>
        <end position="83"/>
    </location>
</feature>
<evidence type="ECO:0000256" key="2">
    <source>
        <dbReference type="ARBA" id="ARBA00022516"/>
    </source>
</evidence>
<dbReference type="Pfam" id="PF02666">
    <property type="entry name" value="PS_Dcarbxylase"/>
    <property type="match status" value="2"/>
</dbReference>
<comment type="subcellular location">
    <molecule>Phosphatidylserine decarboxylase 1 beta chain</molecule>
    <subcellularLocation>
        <location evidence="12">Mitochondrion inner membrane</location>
        <topology evidence="12">Single-pass membrane protein</topology>
        <orientation evidence="12">Intermembrane side</orientation>
    </subcellularLocation>
</comment>
<evidence type="ECO:0000256" key="1">
    <source>
        <dbReference type="ARBA" id="ARBA00005189"/>
    </source>
</evidence>
<keyword evidence="10 12" id="KW-1208">Phospholipid metabolism</keyword>
<dbReference type="Proteomes" id="UP000196158">
    <property type="component" value="Unassembled WGS sequence"/>
</dbReference>
<organism evidence="14 15">
    <name type="scientific">Maudiozyma saulgeensis</name>
    <dbReference type="NCBI Taxonomy" id="1789683"/>
    <lineage>
        <taxon>Eukaryota</taxon>
        <taxon>Fungi</taxon>
        <taxon>Dikarya</taxon>
        <taxon>Ascomycota</taxon>
        <taxon>Saccharomycotina</taxon>
        <taxon>Saccharomycetes</taxon>
        <taxon>Saccharomycetales</taxon>
        <taxon>Saccharomycetaceae</taxon>
        <taxon>Maudiozyma</taxon>
    </lineage>
</organism>
<feature type="modified residue" description="Pyruvic acid (Ser); by autocatalysis" evidence="12">
    <location>
        <position position="497"/>
    </location>
</feature>
<comment type="subcellular location">
    <molecule>Phosphatidylserine decarboxylase 1 alpha chain</molecule>
    <subcellularLocation>
        <location evidence="12">Mitochondrion inner membrane</location>
        <topology evidence="12">Peripheral membrane protein</topology>
        <orientation evidence="12">Intermembrane side</orientation>
    </subcellularLocation>
    <text evidence="12">Anchored to the mitochondrial inner membrane through its interaction with the integral membrane beta chain.</text>
</comment>